<dbReference type="Gene3D" id="1.25.40.770">
    <property type="entry name" value="TAF6, C-terminal HEAT repeat domain"/>
    <property type="match status" value="1"/>
</dbReference>
<proteinExistence type="inferred from homology"/>
<dbReference type="PANTHER" id="PTHR10221:SF9">
    <property type="entry name" value="TRANSCRIPTION INITIATION FACTOR TFIID SUBUNIT 6"/>
    <property type="match status" value="1"/>
</dbReference>
<dbReference type="InterPro" id="IPR016024">
    <property type="entry name" value="ARM-type_fold"/>
</dbReference>
<dbReference type="Pfam" id="PF07571">
    <property type="entry name" value="TAF6_C"/>
    <property type="match status" value="1"/>
</dbReference>
<keyword evidence="9" id="KW-1185">Reference proteome</keyword>
<protein>
    <submittedName>
        <fullName evidence="8">Predicted protein</fullName>
    </submittedName>
</protein>
<dbReference type="GO" id="GO:0051123">
    <property type="term" value="P:RNA polymerase II preinitiation complex assembly"/>
    <property type="evidence" value="ECO:0007669"/>
    <property type="project" value="TreeGrafter"/>
</dbReference>
<evidence type="ECO:0000256" key="6">
    <source>
        <dbReference type="SAM" id="MobiDB-lite"/>
    </source>
</evidence>
<feature type="compositionally biased region" description="Basic and acidic residues" evidence="6">
    <location>
        <begin position="425"/>
        <end position="437"/>
    </location>
</feature>
<dbReference type="AlphaFoldDB" id="C1MIK4"/>
<dbReference type="InterPro" id="IPR009072">
    <property type="entry name" value="Histone-fold"/>
</dbReference>
<dbReference type="SUPFAM" id="SSF47113">
    <property type="entry name" value="Histone-fold"/>
    <property type="match status" value="1"/>
</dbReference>
<dbReference type="Pfam" id="PF02969">
    <property type="entry name" value="TAF"/>
    <property type="match status" value="1"/>
</dbReference>
<evidence type="ECO:0000313" key="8">
    <source>
        <dbReference type="EMBL" id="EEH60935.1"/>
    </source>
</evidence>
<evidence type="ECO:0000259" key="7">
    <source>
        <dbReference type="SMART" id="SM00803"/>
    </source>
</evidence>
<dbReference type="RefSeq" id="XP_003055683.1">
    <property type="nucleotide sequence ID" value="XM_003055637.1"/>
</dbReference>
<dbReference type="Proteomes" id="UP000001876">
    <property type="component" value="Unassembled WGS sequence"/>
</dbReference>
<comment type="similarity">
    <text evidence="2">Belongs to the TAF6 family.</text>
</comment>
<evidence type="ECO:0000256" key="1">
    <source>
        <dbReference type="ARBA" id="ARBA00004123"/>
    </source>
</evidence>
<dbReference type="GO" id="GO:0046695">
    <property type="term" value="C:SLIK (SAGA-like) complex"/>
    <property type="evidence" value="ECO:0007669"/>
    <property type="project" value="InterPro"/>
</dbReference>
<dbReference type="InterPro" id="IPR037796">
    <property type="entry name" value="TAF6"/>
</dbReference>
<feature type="region of interest" description="Disordered" evidence="6">
    <location>
        <begin position="425"/>
        <end position="478"/>
    </location>
</feature>
<feature type="compositionally biased region" description="Basic and acidic residues" evidence="6">
    <location>
        <begin position="458"/>
        <end position="478"/>
    </location>
</feature>
<dbReference type="STRING" id="564608.C1MIK4"/>
<evidence type="ECO:0000256" key="4">
    <source>
        <dbReference type="ARBA" id="ARBA00023163"/>
    </source>
</evidence>
<organism evidence="9">
    <name type="scientific">Micromonas pusilla (strain CCMP1545)</name>
    <name type="common">Picoplanktonic green alga</name>
    <dbReference type="NCBI Taxonomy" id="564608"/>
    <lineage>
        <taxon>Eukaryota</taxon>
        <taxon>Viridiplantae</taxon>
        <taxon>Chlorophyta</taxon>
        <taxon>Mamiellophyceae</taxon>
        <taxon>Mamiellales</taxon>
        <taxon>Mamiellaceae</taxon>
        <taxon>Micromonas</taxon>
    </lineage>
</organism>
<feature type="region of interest" description="Disordered" evidence="6">
    <location>
        <begin position="372"/>
        <end position="392"/>
    </location>
</feature>
<comment type="subcellular location">
    <subcellularLocation>
        <location evidence="1">Nucleus</location>
    </subcellularLocation>
</comment>
<dbReference type="EMBL" id="GG663735">
    <property type="protein sequence ID" value="EEH60935.1"/>
    <property type="molecule type" value="Genomic_DNA"/>
</dbReference>
<dbReference type="CDD" id="cd22931">
    <property type="entry name" value="HFD_TAF6"/>
    <property type="match status" value="1"/>
</dbReference>
<feature type="domain" description="TATA box binding protein associated factor (TAF) histone-like fold" evidence="7">
    <location>
        <begin position="11"/>
        <end position="75"/>
    </location>
</feature>
<dbReference type="OrthoDB" id="361039at2759"/>
<dbReference type="InterPro" id="IPR011442">
    <property type="entry name" value="TAF6_C"/>
</dbReference>
<keyword evidence="5" id="KW-0539">Nucleus</keyword>
<evidence type="ECO:0000256" key="2">
    <source>
        <dbReference type="ARBA" id="ARBA00007688"/>
    </source>
</evidence>
<evidence type="ECO:0000313" key="9">
    <source>
        <dbReference type="Proteomes" id="UP000001876"/>
    </source>
</evidence>
<reference evidence="8 9" key="1">
    <citation type="journal article" date="2009" name="Science">
        <title>Green evolution and dynamic adaptations revealed by genomes of the marine picoeukaryotes Micromonas.</title>
        <authorList>
            <person name="Worden A.Z."/>
            <person name="Lee J.H."/>
            <person name="Mock T."/>
            <person name="Rouze P."/>
            <person name="Simmons M.P."/>
            <person name="Aerts A.L."/>
            <person name="Allen A.E."/>
            <person name="Cuvelier M.L."/>
            <person name="Derelle E."/>
            <person name="Everett M.V."/>
            <person name="Foulon E."/>
            <person name="Grimwood J."/>
            <person name="Gundlach H."/>
            <person name="Henrissat B."/>
            <person name="Napoli C."/>
            <person name="McDonald S.M."/>
            <person name="Parker M.S."/>
            <person name="Rombauts S."/>
            <person name="Salamov A."/>
            <person name="Von Dassow P."/>
            <person name="Badger J.H."/>
            <person name="Coutinho P.M."/>
            <person name="Demir E."/>
            <person name="Dubchak I."/>
            <person name="Gentemann C."/>
            <person name="Eikrem W."/>
            <person name="Gready J.E."/>
            <person name="John U."/>
            <person name="Lanier W."/>
            <person name="Lindquist E.A."/>
            <person name="Lucas S."/>
            <person name="Mayer K.F."/>
            <person name="Moreau H."/>
            <person name="Not F."/>
            <person name="Otillar R."/>
            <person name="Panaud O."/>
            <person name="Pangilinan J."/>
            <person name="Paulsen I."/>
            <person name="Piegu B."/>
            <person name="Poliakov A."/>
            <person name="Robbens S."/>
            <person name="Schmutz J."/>
            <person name="Toulza E."/>
            <person name="Wyss T."/>
            <person name="Zelensky A."/>
            <person name="Zhou K."/>
            <person name="Armbrust E.V."/>
            <person name="Bhattacharya D."/>
            <person name="Goodenough U.W."/>
            <person name="Van de Peer Y."/>
            <person name="Grigoriev I.V."/>
        </authorList>
    </citation>
    <scope>NUCLEOTIDE SEQUENCE [LARGE SCALE GENOMIC DNA]</scope>
    <source>
        <strain evidence="8 9">CCMP1545</strain>
    </source>
</reference>
<dbReference type="GO" id="GO:0046982">
    <property type="term" value="F:protein heterodimerization activity"/>
    <property type="evidence" value="ECO:0007669"/>
    <property type="project" value="InterPro"/>
</dbReference>
<name>C1MIK4_MICPC</name>
<dbReference type="InterPro" id="IPR046344">
    <property type="entry name" value="TAF6_C_sf"/>
</dbReference>
<dbReference type="GO" id="GO:0016251">
    <property type="term" value="F:RNA polymerase II general transcription initiation factor activity"/>
    <property type="evidence" value="ECO:0007669"/>
    <property type="project" value="InterPro"/>
</dbReference>
<dbReference type="PANTHER" id="PTHR10221">
    <property type="entry name" value="TRANSCRIPTION INITIATION FACTOR TFIID SUBUNIT 6"/>
    <property type="match status" value="1"/>
</dbReference>
<sequence length="548" mass="59288">MPADAAAEEYDHLPGASVSAIAETVGFDNLPDEVARALAPDVEYRLREVIQDACKFMRHSKRVQLSTEDVNSSLKMKKVEALYGFPANAPAIAFKEVPGHPDFFTQASKEIELKDILAMKLPRPPIAVNVVPHWLAVDGVQPLIPENPPLGPGENLRPDLEADIDVDERARAMFRAPLSKELQLYFDRVTAVIRGGGAGEEAPMLRAALASLATDAGLHQLMPYLVQFVQTEVAKSLRRLPKLRALTAATLAIVANPNVHVELYLHQFMPSIVTCMVAKRLCASPDENHWALREQAAETMNFVCEKFGREYPTIQARSIHWITRTLSKALLDETKPLSTHYGAIVGLHALGPRVVRMLLVPNIRRYMSRLEPFLEPPTGSGGGADEEKKTHASKTLKYNEAVKVKDALRRAVGLCLKKLVADPRREAANAREPELRAARLKASRAAGDGGEGGETEAEDQRAGVDAKKSARDLKGKPASEVEGFVVGKAPKGLKVEKAADADDGDGGDGGELIEDPRAIHAELAAAAALLGDDVGPYAPAPAVADTFL</sequence>
<dbReference type="eggNOG" id="KOG2549">
    <property type="taxonomic scope" value="Eukaryota"/>
</dbReference>
<dbReference type="FunFam" id="1.25.40.770:FF:000001">
    <property type="entry name" value="Transcription initiation factor TFIID subunit 6"/>
    <property type="match status" value="1"/>
</dbReference>
<evidence type="ECO:0000256" key="3">
    <source>
        <dbReference type="ARBA" id="ARBA00023015"/>
    </source>
</evidence>
<gene>
    <name evidence="8" type="ORF">MICPUCDRAFT_31044</name>
</gene>
<dbReference type="KEGG" id="mpp:MICPUCDRAFT_31044"/>
<keyword evidence="4" id="KW-0804">Transcription</keyword>
<dbReference type="SMART" id="SM00803">
    <property type="entry name" value="TAF"/>
    <property type="match status" value="1"/>
</dbReference>
<dbReference type="InterPro" id="IPR004823">
    <property type="entry name" value="TAF_TATA-bd_Histone-like_dom"/>
</dbReference>
<dbReference type="SUPFAM" id="SSF48371">
    <property type="entry name" value="ARM repeat"/>
    <property type="match status" value="1"/>
</dbReference>
<evidence type="ECO:0000256" key="5">
    <source>
        <dbReference type="ARBA" id="ARBA00023242"/>
    </source>
</evidence>
<dbReference type="CDD" id="cd08050">
    <property type="entry name" value="TAF6C"/>
    <property type="match status" value="1"/>
</dbReference>
<dbReference type="GO" id="GO:0005669">
    <property type="term" value="C:transcription factor TFIID complex"/>
    <property type="evidence" value="ECO:0007669"/>
    <property type="project" value="InterPro"/>
</dbReference>
<dbReference type="GeneID" id="9680241"/>
<accession>C1MIK4</accession>
<dbReference type="GO" id="GO:0003713">
    <property type="term" value="F:transcription coactivator activity"/>
    <property type="evidence" value="ECO:0007669"/>
    <property type="project" value="TreeGrafter"/>
</dbReference>
<dbReference type="Gene3D" id="1.10.20.10">
    <property type="entry name" value="Histone, subunit A"/>
    <property type="match status" value="1"/>
</dbReference>
<dbReference type="GO" id="GO:0000124">
    <property type="term" value="C:SAGA complex"/>
    <property type="evidence" value="ECO:0007669"/>
    <property type="project" value="InterPro"/>
</dbReference>
<keyword evidence="3" id="KW-0805">Transcription regulation</keyword>
<dbReference type="OMA" id="CHEIWCK"/>